<evidence type="ECO:0000259" key="9">
    <source>
        <dbReference type="SMART" id="SM00829"/>
    </source>
</evidence>
<dbReference type="InterPro" id="IPR047109">
    <property type="entry name" value="CAD-like"/>
</dbReference>
<dbReference type="AlphaFoldDB" id="A0A1H9JBJ2"/>
<dbReference type="Gene3D" id="3.90.180.10">
    <property type="entry name" value="Medium-chain alcohol dehydrogenases, catalytic domain"/>
    <property type="match status" value="1"/>
</dbReference>
<reference evidence="10 11" key="1">
    <citation type="submission" date="2016-10" db="EMBL/GenBank/DDBJ databases">
        <authorList>
            <person name="de Groot N.N."/>
        </authorList>
    </citation>
    <scope>NUCLEOTIDE SEQUENCE [LARGE SCALE GENOMIC DNA]</scope>
    <source>
        <strain evidence="10 11">DSM 25927</strain>
    </source>
</reference>
<dbReference type="PROSITE" id="PS00059">
    <property type="entry name" value="ADH_ZINC"/>
    <property type="match status" value="1"/>
</dbReference>
<protein>
    <recommendedName>
        <fullName evidence="7">alcohol dehydrogenase (NADP(+))</fullName>
        <ecNumber evidence="7">1.1.1.2</ecNumber>
    </recommendedName>
</protein>
<dbReference type="GO" id="GO:0008270">
    <property type="term" value="F:zinc ion binding"/>
    <property type="evidence" value="ECO:0007669"/>
    <property type="project" value="InterPro"/>
</dbReference>
<dbReference type="Pfam" id="PF08240">
    <property type="entry name" value="ADH_N"/>
    <property type="match status" value="1"/>
</dbReference>
<dbReference type="EMBL" id="FOFS01000011">
    <property type="protein sequence ID" value="SEQ84381.1"/>
    <property type="molecule type" value="Genomic_DNA"/>
</dbReference>
<dbReference type="FunFam" id="3.40.50.720:FF:000022">
    <property type="entry name" value="Cinnamyl alcohol dehydrogenase"/>
    <property type="match status" value="1"/>
</dbReference>
<evidence type="ECO:0000256" key="4">
    <source>
        <dbReference type="ARBA" id="ARBA00022833"/>
    </source>
</evidence>
<dbReference type="InterPro" id="IPR036291">
    <property type="entry name" value="NAD(P)-bd_dom_sf"/>
</dbReference>
<dbReference type="InterPro" id="IPR013149">
    <property type="entry name" value="ADH-like_C"/>
</dbReference>
<evidence type="ECO:0000256" key="1">
    <source>
        <dbReference type="ARBA" id="ARBA00001947"/>
    </source>
</evidence>
<keyword evidence="3 8" id="KW-0479">Metal-binding</keyword>
<evidence type="ECO:0000313" key="11">
    <source>
        <dbReference type="Proteomes" id="UP000199233"/>
    </source>
</evidence>
<dbReference type="InterPro" id="IPR029752">
    <property type="entry name" value="D-isomer_DH_CS1"/>
</dbReference>
<evidence type="ECO:0000256" key="6">
    <source>
        <dbReference type="ARBA" id="ARBA00023002"/>
    </source>
</evidence>
<dbReference type="EC" id="1.1.1.2" evidence="7"/>
<comment type="similarity">
    <text evidence="2 8">Belongs to the zinc-containing alcohol dehydrogenase family.</text>
</comment>
<evidence type="ECO:0000256" key="8">
    <source>
        <dbReference type="RuleBase" id="RU361277"/>
    </source>
</evidence>
<dbReference type="InterPro" id="IPR013154">
    <property type="entry name" value="ADH-like_N"/>
</dbReference>
<evidence type="ECO:0000313" key="10">
    <source>
        <dbReference type="EMBL" id="SEQ84381.1"/>
    </source>
</evidence>
<comment type="cofactor">
    <cofactor evidence="1 8">
        <name>Zn(2+)</name>
        <dbReference type="ChEBI" id="CHEBI:29105"/>
    </cofactor>
</comment>
<dbReference type="CDD" id="cd05283">
    <property type="entry name" value="CAD1"/>
    <property type="match status" value="1"/>
</dbReference>
<sequence length="338" mass="35596">MTAIRAWAARAAAQPLGEYVFDPGALGPEEVEITVEHCGLCHSDLSLLDNAWGISAFPLVAGHEVIGTVAALGSQAKGLKLGQRVGLGWNAGSCMHCESCLGADQHLCAQLQPTAIGRNGGFAERVRAHWAWAVPLPEDLDASTAGPLLCGGITVFSPLLNLGIKPTDRVGVVGIGGLGHMALQFANAWGCEVTAFTSSADKHGEIRGFGAHRVVSVHDAQALQAIAGSLDLILDTVNVPLDWTSLMATLAPKGRLHIVGALTEPMPVNTMGMLMKQQSVSASPSGSRAAIASMLEFAARHRIAPQVERFPMRQLNEALAHLRSGKARYRIVLDADFA</sequence>
<keyword evidence="11" id="KW-1185">Reference proteome</keyword>
<dbReference type="Gene3D" id="3.40.50.720">
    <property type="entry name" value="NAD(P)-binding Rossmann-like Domain"/>
    <property type="match status" value="1"/>
</dbReference>
<evidence type="ECO:0000256" key="5">
    <source>
        <dbReference type="ARBA" id="ARBA00022857"/>
    </source>
</evidence>
<feature type="domain" description="Enoyl reductase (ER)" evidence="9">
    <location>
        <begin position="8"/>
        <end position="333"/>
    </location>
</feature>
<dbReference type="SUPFAM" id="SSF51735">
    <property type="entry name" value="NAD(P)-binding Rossmann-fold domains"/>
    <property type="match status" value="1"/>
</dbReference>
<dbReference type="GO" id="GO:0008106">
    <property type="term" value="F:alcohol dehydrogenase (NADP+) activity"/>
    <property type="evidence" value="ECO:0007669"/>
    <property type="project" value="UniProtKB-EC"/>
</dbReference>
<dbReference type="STRING" id="489703.SAMN04488038_11199"/>
<keyword evidence="4 8" id="KW-0862">Zinc</keyword>
<dbReference type="OrthoDB" id="9771084at2"/>
<dbReference type="Proteomes" id="UP000199233">
    <property type="component" value="Unassembled WGS sequence"/>
</dbReference>
<dbReference type="Pfam" id="PF00107">
    <property type="entry name" value="ADH_zinc_N"/>
    <property type="match status" value="1"/>
</dbReference>
<evidence type="ECO:0000256" key="2">
    <source>
        <dbReference type="ARBA" id="ARBA00008072"/>
    </source>
</evidence>
<proteinExistence type="inferred from homology"/>
<evidence type="ECO:0000256" key="3">
    <source>
        <dbReference type="ARBA" id="ARBA00022723"/>
    </source>
</evidence>
<dbReference type="PANTHER" id="PTHR42683">
    <property type="entry name" value="ALDEHYDE REDUCTASE"/>
    <property type="match status" value="1"/>
</dbReference>
<dbReference type="InterPro" id="IPR020843">
    <property type="entry name" value="ER"/>
</dbReference>
<dbReference type="InterPro" id="IPR002328">
    <property type="entry name" value="ADH_Zn_CS"/>
</dbReference>
<name>A0A1H9JBJ2_9GAMM</name>
<dbReference type="SMART" id="SM00829">
    <property type="entry name" value="PKS_ER"/>
    <property type="match status" value="1"/>
</dbReference>
<dbReference type="InterPro" id="IPR011032">
    <property type="entry name" value="GroES-like_sf"/>
</dbReference>
<keyword evidence="5" id="KW-0521">NADP</keyword>
<organism evidence="10 11">
    <name type="scientific">Solimonas aquatica</name>
    <dbReference type="NCBI Taxonomy" id="489703"/>
    <lineage>
        <taxon>Bacteria</taxon>
        <taxon>Pseudomonadati</taxon>
        <taxon>Pseudomonadota</taxon>
        <taxon>Gammaproteobacteria</taxon>
        <taxon>Nevskiales</taxon>
        <taxon>Nevskiaceae</taxon>
        <taxon>Solimonas</taxon>
    </lineage>
</organism>
<gene>
    <name evidence="10" type="ORF">SAMN04488038_11199</name>
</gene>
<evidence type="ECO:0000256" key="7">
    <source>
        <dbReference type="ARBA" id="ARBA00024074"/>
    </source>
</evidence>
<dbReference type="RefSeq" id="WP_093287813.1">
    <property type="nucleotide sequence ID" value="NZ_FOFS01000011.1"/>
</dbReference>
<keyword evidence="6" id="KW-0560">Oxidoreductase</keyword>
<accession>A0A1H9JBJ2</accession>
<dbReference type="FunFam" id="3.90.180.10:FF:000018">
    <property type="entry name" value="NAD(P)-dependent alcohol dehydrogenase"/>
    <property type="match status" value="1"/>
</dbReference>
<dbReference type="SUPFAM" id="SSF50129">
    <property type="entry name" value="GroES-like"/>
    <property type="match status" value="1"/>
</dbReference>
<dbReference type="PROSITE" id="PS00065">
    <property type="entry name" value="D_2_HYDROXYACID_DH_1"/>
    <property type="match status" value="1"/>
</dbReference>